<evidence type="ECO:0000313" key="3">
    <source>
        <dbReference type="Proteomes" id="UP001219525"/>
    </source>
</evidence>
<evidence type="ECO:0000313" key="2">
    <source>
        <dbReference type="EMBL" id="KAJ7206315.1"/>
    </source>
</evidence>
<keyword evidence="3" id="KW-1185">Reference proteome</keyword>
<sequence length="266" mass="28979">MGTSGGRQVECWGSRQGGVRRALHAAGLSPSTVGGRTVSLDASADGGQHGQRVAGKGHQEARVLWAGHARRCERMPRGPQASNWRAKGSGRRAAGPGVARQGMPVCIGLRAAGGRRQPGRRVNLARRWCESVPCWRRRAARDGQPATGSTGTCSGHVLFLHQYCTTDRWDRKWWHMGGGVARDSAMCTPIDAQSPAHCGESPFTDKGGWRNSITTNISPPLAQNGTILCSYGAWLEDTLMVNFMQESFKRRPRQPVTFGQIYQEFV</sequence>
<evidence type="ECO:0000256" key="1">
    <source>
        <dbReference type="SAM" id="MobiDB-lite"/>
    </source>
</evidence>
<proteinExistence type="predicted"/>
<dbReference type="EMBL" id="JARJCW010000040">
    <property type="protein sequence ID" value="KAJ7206315.1"/>
    <property type="molecule type" value="Genomic_DNA"/>
</dbReference>
<dbReference type="Proteomes" id="UP001219525">
    <property type="component" value="Unassembled WGS sequence"/>
</dbReference>
<dbReference type="AlphaFoldDB" id="A0AAD6V9G1"/>
<organism evidence="2 3">
    <name type="scientific">Mycena pura</name>
    <dbReference type="NCBI Taxonomy" id="153505"/>
    <lineage>
        <taxon>Eukaryota</taxon>
        <taxon>Fungi</taxon>
        <taxon>Dikarya</taxon>
        <taxon>Basidiomycota</taxon>
        <taxon>Agaricomycotina</taxon>
        <taxon>Agaricomycetes</taxon>
        <taxon>Agaricomycetidae</taxon>
        <taxon>Agaricales</taxon>
        <taxon>Marasmiineae</taxon>
        <taxon>Mycenaceae</taxon>
        <taxon>Mycena</taxon>
    </lineage>
</organism>
<comment type="caution">
    <text evidence="2">The sequence shown here is derived from an EMBL/GenBank/DDBJ whole genome shotgun (WGS) entry which is preliminary data.</text>
</comment>
<feature type="region of interest" description="Disordered" evidence="1">
    <location>
        <begin position="75"/>
        <end position="97"/>
    </location>
</feature>
<accession>A0AAD6V9G1</accession>
<protein>
    <submittedName>
        <fullName evidence="2">Uncharacterized protein</fullName>
    </submittedName>
</protein>
<name>A0AAD6V9G1_9AGAR</name>
<gene>
    <name evidence="2" type="ORF">GGX14DRAFT_397122</name>
</gene>
<reference evidence="2" key="1">
    <citation type="submission" date="2023-03" db="EMBL/GenBank/DDBJ databases">
        <title>Massive genome expansion in bonnet fungi (Mycena s.s.) driven by repeated elements and novel gene families across ecological guilds.</title>
        <authorList>
            <consortium name="Lawrence Berkeley National Laboratory"/>
            <person name="Harder C.B."/>
            <person name="Miyauchi S."/>
            <person name="Viragh M."/>
            <person name="Kuo A."/>
            <person name="Thoen E."/>
            <person name="Andreopoulos B."/>
            <person name="Lu D."/>
            <person name="Skrede I."/>
            <person name="Drula E."/>
            <person name="Henrissat B."/>
            <person name="Morin E."/>
            <person name="Kohler A."/>
            <person name="Barry K."/>
            <person name="LaButti K."/>
            <person name="Morin E."/>
            <person name="Salamov A."/>
            <person name="Lipzen A."/>
            <person name="Mereny Z."/>
            <person name="Hegedus B."/>
            <person name="Baldrian P."/>
            <person name="Stursova M."/>
            <person name="Weitz H."/>
            <person name="Taylor A."/>
            <person name="Grigoriev I.V."/>
            <person name="Nagy L.G."/>
            <person name="Martin F."/>
            <person name="Kauserud H."/>
        </authorList>
    </citation>
    <scope>NUCLEOTIDE SEQUENCE</scope>
    <source>
        <strain evidence="2">9144</strain>
    </source>
</reference>